<dbReference type="AlphaFoldDB" id="A0A3E0GWR5"/>
<evidence type="ECO:0000313" key="2">
    <source>
        <dbReference type="Proteomes" id="UP000256269"/>
    </source>
</evidence>
<comment type="caution">
    <text evidence="1">The sequence shown here is derived from an EMBL/GenBank/DDBJ whole genome shotgun (WGS) entry which is preliminary data.</text>
</comment>
<dbReference type="EMBL" id="QUNO01000021">
    <property type="protein sequence ID" value="REH32574.1"/>
    <property type="molecule type" value="Genomic_DNA"/>
</dbReference>
<dbReference type="RefSeq" id="WP_116180693.1">
    <property type="nucleotide sequence ID" value="NZ_CP144375.1"/>
</dbReference>
<reference evidence="1 2" key="1">
    <citation type="submission" date="2018-08" db="EMBL/GenBank/DDBJ databases">
        <title>Genomic Encyclopedia of Archaeal and Bacterial Type Strains, Phase II (KMG-II): from individual species to whole genera.</title>
        <authorList>
            <person name="Goeker M."/>
        </authorList>
    </citation>
    <scope>NUCLEOTIDE SEQUENCE [LARGE SCALE GENOMIC DNA]</scope>
    <source>
        <strain evidence="1 2">DSM 45791</strain>
    </source>
</reference>
<dbReference type="OrthoDB" id="2606406at2"/>
<organism evidence="1 2">
    <name type="scientific">Kutzneria buriramensis</name>
    <dbReference type="NCBI Taxonomy" id="1045776"/>
    <lineage>
        <taxon>Bacteria</taxon>
        <taxon>Bacillati</taxon>
        <taxon>Actinomycetota</taxon>
        <taxon>Actinomycetes</taxon>
        <taxon>Pseudonocardiales</taxon>
        <taxon>Pseudonocardiaceae</taxon>
        <taxon>Kutzneria</taxon>
    </lineage>
</organism>
<accession>A0A3E0GWR5</accession>
<evidence type="ECO:0000313" key="1">
    <source>
        <dbReference type="EMBL" id="REH32574.1"/>
    </source>
</evidence>
<keyword evidence="2" id="KW-1185">Reference proteome</keyword>
<sequence length="271" mass="29485">MTITFAPASGRILQASVRGRDAFWVAAEPSGWNLGGDRLWLGPERDWFWAGTARDDLSKHLVPTEIDPGNWDVVHQHADGVDLVLTATLRDRNTGAATSVVVERHITVHADTRYVAEYATETVLHVQSGQPVDAWSVVQVPLGGLLEIGVTGGFSFRDHLSSPVDPHRFAVARGTAAIDLAGKQMTKFGLTSDVATGLLRYTLPGLVIERHVDVHPGGDYRDGPYQQTGDVIQVFEDDGHYGGYAELEHHSPAAHPGETVLDRCRTVIRAT</sequence>
<evidence type="ECO:0008006" key="3">
    <source>
        <dbReference type="Google" id="ProtNLM"/>
    </source>
</evidence>
<proteinExistence type="predicted"/>
<protein>
    <recommendedName>
        <fullName evidence="3">Galactose mutarotase-like enzyme</fullName>
    </recommendedName>
</protein>
<dbReference type="Proteomes" id="UP000256269">
    <property type="component" value="Unassembled WGS sequence"/>
</dbReference>
<name>A0A3E0GWR5_9PSEU</name>
<gene>
    <name evidence="1" type="ORF">BCF44_121123</name>
</gene>